<comment type="caution">
    <text evidence="2">The sequence shown here is derived from an EMBL/GenBank/DDBJ whole genome shotgun (WGS) entry which is preliminary data.</text>
</comment>
<dbReference type="AlphaFoldDB" id="A0AAV7T8S9"/>
<evidence type="ECO:0000256" key="1">
    <source>
        <dbReference type="SAM" id="MobiDB-lite"/>
    </source>
</evidence>
<evidence type="ECO:0000313" key="3">
    <source>
        <dbReference type="Proteomes" id="UP001066276"/>
    </source>
</evidence>
<feature type="region of interest" description="Disordered" evidence="1">
    <location>
        <begin position="136"/>
        <end position="157"/>
    </location>
</feature>
<sequence>MAYDVGMVWSESDSGGRVGMVNRSSIWGVKGWFFRDWVTSETVKGCDPGGWAFYVWLSHIVLGLALNPAHRTFSGRRQERVAVTRAGSLRLRGTGQKRRRAPARVAGWRHQKFGDLTARSKTLFGEGGMIRAVRPSASPSLGSSVLAQQQEVSRSRQ</sequence>
<accession>A0AAV7T8S9</accession>
<organism evidence="2 3">
    <name type="scientific">Pleurodeles waltl</name>
    <name type="common">Iberian ribbed newt</name>
    <dbReference type="NCBI Taxonomy" id="8319"/>
    <lineage>
        <taxon>Eukaryota</taxon>
        <taxon>Metazoa</taxon>
        <taxon>Chordata</taxon>
        <taxon>Craniata</taxon>
        <taxon>Vertebrata</taxon>
        <taxon>Euteleostomi</taxon>
        <taxon>Amphibia</taxon>
        <taxon>Batrachia</taxon>
        <taxon>Caudata</taxon>
        <taxon>Salamandroidea</taxon>
        <taxon>Salamandridae</taxon>
        <taxon>Pleurodelinae</taxon>
        <taxon>Pleurodeles</taxon>
    </lineage>
</organism>
<feature type="compositionally biased region" description="Polar residues" evidence="1">
    <location>
        <begin position="137"/>
        <end position="157"/>
    </location>
</feature>
<reference evidence="2" key="1">
    <citation type="journal article" date="2022" name="bioRxiv">
        <title>Sequencing and chromosome-scale assembly of the giantPleurodeles waltlgenome.</title>
        <authorList>
            <person name="Brown T."/>
            <person name="Elewa A."/>
            <person name="Iarovenko S."/>
            <person name="Subramanian E."/>
            <person name="Araus A.J."/>
            <person name="Petzold A."/>
            <person name="Susuki M."/>
            <person name="Suzuki K.-i.T."/>
            <person name="Hayashi T."/>
            <person name="Toyoda A."/>
            <person name="Oliveira C."/>
            <person name="Osipova E."/>
            <person name="Leigh N.D."/>
            <person name="Simon A."/>
            <person name="Yun M.H."/>
        </authorList>
    </citation>
    <scope>NUCLEOTIDE SEQUENCE</scope>
    <source>
        <strain evidence="2">20211129_DDA</strain>
        <tissue evidence="2">Liver</tissue>
    </source>
</reference>
<gene>
    <name evidence="2" type="ORF">NDU88_004744</name>
</gene>
<dbReference type="EMBL" id="JANPWB010000007">
    <property type="protein sequence ID" value="KAJ1172902.1"/>
    <property type="molecule type" value="Genomic_DNA"/>
</dbReference>
<name>A0AAV7T8S9_PLEWA</name>
<keyword evidence="3" id="KW-1185">Reference proteome</keyword>
<dbReference type="Proteomes" id="UP001066276">
    <property type="component" value="Chromosome 4_1"/>
</dbReference>
<protein>
    <submittedName>
        <fullName evidence="2">Uncharacterized protein</fullName>
    </submittedName>
</protein>
<evidence type="ECO:0000313" key="2">
    <source>
        <dbReference type="EMBL" id="KAJ1172902.1"/>
    </source>
</evidence>
<proteinExistence type="predicted"/>